<dbReference type="SUPFAM" id="SSF82199">
    <property type="entry name" value="SET domain"/>
    <property type="match status" value="1"/>
</dbReference>
<evidence type="ECO:0000256" key="2">
    <source>
        <dbReference type="ARBA" id="ARBA00022679"/>
    </source>
</evidence>
<sequence length="604" mass="66033">MTWANRAASQVGVACRWTLCLKKTRIALTPATSACRALLIQGESLLGHGVAWRTYGTRGSQTASAFACSPILASILAAGFLTSSSSVAEPDSSNRRSGDPNAGYNAVHTDFVKWLKGAGADLRQVDIRACDDHTGLGLSAKSDLSFPRAKLWAPWTWWRAALPSPKHILAKFPLSLMVTADSPLEHPQLALATLYAALVENGTVDEQALVILHLMVEKARGKESEIAPYIAILPTHFTTPLFYTANELELIRGTPLFEATRSKQRTLQRVFDQIYPAAKALYRAAGVKDSDPNVSDFAWAYSIFWSRALAVPDPHQTELASVRSGSKGEEMEVERRMIVGLIPGLDLCNHSSQSSVTWTVFGAPGSPLAGTEAPDMVTLVHNPQRGALRPMDEVRIDYGEKGNEELLFLYGFVEEGNPHETLMLHYPLPEESKWNLGTQAKVQLLQTFGLTVQFFLGMPDERNVAAAFPQELMDAMMVLSMTDDEAEGYLRMVQQWGAGDPATGESAEGVQVMDSLRAAWRDATASKGDAPGRRPAEELLVDLLRNKVSELELASGAVADDLKIFNADNFKDLPYNVKTCVRYRLGQKLLAKKLVEAAQSMTGI</sequence>
<evidence type="ECO:0000256" key="3">
    <source>
        <dbReference type="ARBA" id="ARBA00022691"/>
    </source>
</evidence>
<name>A0AAE0GL51_9CHLO</name>
<gene>
    <name evidence="4" type="ORF">CYMTET_11898</name>
</gene>
<evidence type="ECO:0000256" key="1">
    <source>
        <dbReference type="ARBA" id="ARBA00022603"/>
    </source>
</evidence>
<dbReference type="InterPro" id="IPR036464">
    <property type="entry name" value="Rubisco_LSMT_subst-bd_sf"/>
</dbReference>
<evidence type="ECO:0008006" key="6">
    <source>
        <dbReference type="Google" id="ProtNLM"/>
    </source>
</evidence>
<reference evidence="4 5" key="1">
    <citation type="journal article" date="2015" name="Genome Biol. Evol.">
        <title>Comparative Genomics of a Bacterivorous Green Alga Reveals Evolutionary Causalities and Consequences of Phago-Mixotrophic Mode of Nutrition.</title>
        <authorList>
            <person name="Burns J.A."/>
            <person name="Paasch A."/>
            <person name="Narechania A."/>
            <person name="Kim E."/>
        </authorList>
    </citation>
    <scope>NUCLEOTIDE SEQUENCE [LARGE SCALE GENOMIC DNA]</scope>
    <source>
        <strain evidence="4 5">PLY_AMNH</strain>
    </source>
</reference>
<dbReference type="AlphaFoldDB" id="A0AAE0GL51"/>
<proteinExistence type="predicted"/>
<dbReference type="InterPro" id="IPR050600">
    <property type="entry name" value="SETD3_SETD6_MTase"/>
</dbReference>
<comment type="caution">
    <text evidence="4">The sequence shown here is derived from an EMBL/GenBank/DDBJ whole genome shotgun (WGS) entry which is preliminary data.</text>
</comment>
<dbReference type="PANTHER" id="PTHR13271">
    <property type="entry name" value="UNCHARACTERIZED PUTATIVE METHYLTRANSFERASE"/>
    <property type="match status" value="1"/>
</dbReference>
<protein>
    <recommendedName>
        <fullName evidence="6">SET domain-containing protein</fullName>
    </recommendedName>
</protein>
<keyword evidence="2" id="KW-0808">Transferase</keyword>
<dbReference type="Proteomes" id="UP001190700">
    <property type="component" value="Unassembled WGS sequence"/>
</dbReference>
<dbReference type="CDD" id="cd10527">
    <property type="entry name" value="SET_LSMT"/>
    <property type="match status" value="1"/>
</dbReference>
<evidence type="ECO:0000313" key="4">
    <source>
        <dbReference type="EMBL" id="KAK3280255.1"/>
    </source>
</evidence>
<keyword evidence="3" id="KW-0949">S-adenosyl-L-methionine</keyword>
<organism evidence="4 5">
    <name type="scientific">Cymbomonas tetramitiformis</name>
    <dbReference type="NCBI Taxonomy" id="36881"/>
    <lineage>
        <taxon>Eukaryota</taxon>
        <taxon>Viridiplantae</taxon>
        <taxon>Chlorophyta</taxon>
        <taxon>Pyramimonadophyceae</taxon>
        <taxon>Pyramimonadales</taxon>
        <taxon>Pyramimonadaceae</taxon>
        <taxon>Cymbomonas</taxon>
    </lineage>
</organism>
<dbReference type="EMBL" id="LGRX02004470">
    <property type="protein sequence ID" value="KAK3280255.1"/>
    <property type="molecule type" value="Genomic_DNA"/>
</dbReference>
<keyword evidence="5" id="KW-1185">Reference proteome</keyword>
<accession>A0AAE0GL51</accession>
<dbReference type="GO" id="GO:0016279">
    <property type="term" value="F:protein-lysine N-methyltransferase activity"/>
    <property type="evidence" value="ECO:0007669"/>
    <property type="project" value="TreeGrafter"/>
</dbReference>
<dbReference type="GO" id="GO:0032259">
    <property type="term" value="P:methylation"/>
    <property type="evidence" value="ECO:0007669"/>
    <property type="project" value="UniProtKB-KW"/>
</dbReference>
<dbReference type="Gene3D" id="3.90.1420.10">
    <property type="entry name" value="Rubisco LSMT, substrate-binding domain"/>
    <property type="match status" value="1"/>
</dbReference>
<dbReference type="InterPro" id="IPR046341">
    <property type="entry name" value="SET_dom_sf"/>
</dbReference>
<evidence type="ECO:0000313" key="5">
    <source>
        <dbReference type="Proteomes" id="UP001190700"/>
    </source>
</evidence>
<keyword evidence="1" id="KW-0489">Methyltransferase</keyword>
<dbReference type="Gene3D" id="3.90.1410.10">
    <property type="entry name" value="set domain protein methyltransferase, domain 1"/>
    <property type="match status" value="1"/>
</dbReference>